<dbReference type="Proteomes" id="UP001589758">
    <property type="component" value="Unassembled WGS sequence"/>
</dbReference>
<proteinExistence type="predicted"/>
<evidence type="ECO:0008006" key="3">
    <source>
        <dbReference type="Google" id="ProtNLM"/>
    </source>
</evidence>
<gene>
    <name evidence="1" type="ORF">ACFFIT_07245</name>
</gene>
<name>A0ABV6CA82_9GAMM</name>
<comment type="caution">
    <text evidence="1">The sequence shown here is derived from an EMBL/GenBank/DDBJ whole genome shotgun (WGS) entry which is preliminary data.</text>
</comment>
<reference evidence="1 2" key="1">
    <citation type="submission" date="2024-09" db="EMBL/GenBank/DDBJ databases">
        <authorList>
            <person name="Sun Q."/>
            <person name="Mori K."/>
        </authorList>
    </citation>
    <scope>NUCLEOTIDE SEQUENCE [LARGE SCALE GENOMIC DNA]</scope>
    <source>
        <strain evidence="1 2">CCM 8545</strain>
    </source>
</reference>
<dbReference type="RefSeq" id="WP_385876990.1">
    <property type="nucleotide sequence ID" value="NZ_JBHLXE010000084.1"/>
</dbReference>
<sequence>MSRIEEANQFAKTCQAFVKTYIQEFNEKFAKAPIEPIDAHSSLQFNEAELNHILSHQVPRKISKNLTFQFNNAEYQLEGYGKRLSIAK</sequence>
<keyword evidence="2" id="KW-1185">Reference proteome</keyword>
<evidence type="ECO:0000313" key="2">
    <source>
        <dbReference type="Proteomes" id="UP001589758"/>
    </source>
</evidence>
<dbReference type="EMBL" id="JBHLXE010000084">
    <property type="protein sequence ID" value="MFC0179882.1"/>
    <property type="molecule type" value="Genomic_DNA"/>
</dbReference>
<evidence type="ECO:0000313" key="1">
    <source>
        <dbReference type="EMBL" id="MFC0179882.1"/>
    </source>
</evidence>
<accession>A0ABV6CA82</accession>
<organism evidence="1 2">
    <name type="scientific">Thorsellia kenyensis</name>
    <dbReference type="NCBI Taxonomy" id="1549888"/>
    <lineage>
        <taxon>Bacteria</taxon>
        <taxon>Pseudomonadati</taxon>
        <taxon>Pseudomonadota</taxon>
        <taxon>Gammaproteobacteria</taxon>
        <taxon>Enterobacterales</taxon>
        <taxon>Thorselliaceae</taxon>
        <taxon>Thorsellia</taxon>
    </lineage>
</organism>
<protein>
    <recommendedName>
        <fullName evidence="3">Transposase</fullName>
    </recommendedName>
</protein>